<feature type="compositionally biased region" description="Low complexity" evidence="6">
    <location>
        <begin position="421"/>
        <end position="432"/>
    </location>
</feature>
<dbReference type="AlphaFoldDB" id="A0A9W9JSD0"/>
<feature type="active site" description="Charge relay system" evidence="5">
    <location>
        <position position="851"/>
    </location>
</feature>
<evidence type="ECO:0000313" key="9">
    <source>
        <dbReference type="Proteomes" id="UP001140511"/>
    </source>
</evidence>
<dbReference type="InterPro" id="IPR036852">
    <property type="entry name" value="Peptidase_S8/S53_dom_sf"/>
</dbReference>
<evidence type="ECO:0000256" key="6">
    <source>
        <dbReference type="SAM" id="MobiDB-lite"/>
    </source>
</evidence>
<dbReference type="Pfam" id="PF12796">
    <property type="entry name" value="Ank_2"/>
    <property type="match status" value="1"/>
</dbReference>
<protein>
    <submittedName>
        <fullName evidence="8">Subtilase family domain-containing protein</fullName>
    </submittedName>
</protein>
<keyword evidence="4 5" id="KW-0720">Serine protease</keyword>
<evidence type="ECO:0000259" key="7">
    <source>
        <dbReference type="Pfam" id="PF00082"/>
    </source>
</evidence>
<evidence type="ECO:0000256" key="4">
    <source>
        <dbReference type="ARBA" id="ARBA00022825"/>
    </source>
</evidence>
<proteinExistence type="inferred from homology"/>
<dbReference type="RefSeq" id="XP_056034554.1">
    <property type="nucleotide sequence ID" value="XM_056169238.1"/>
</dbReference>
<name>A0A9W9JSD0_9HYPO</name>
<dbReference type="PANTHER" id="PTHR43399">
    <property type="entry name" value="SUBTILISIN-RELATED"/>
    <property type="match status" value="1"/>
</dbReference>
<feature type="active site" description="Charge relay system" evidence="5">
    <location>
        <position position="814"/>
    </location>
</feature>
<dbReference type="PANTHER" id="PTHR43399:SF4">
    <property type="entry name" value="CELL WALL-ASSOCIATED PROTEASE"/>
    <property type="match status" value="1"/>
</dbReference>
<dbReference type="PROSITE" id="PS51892">
    <property type="entry name" value="SUBTILASE"/>
    <property type="match status" value="1"/>
</dbReference>
<feature type="region of interest" description="Disordered" evidence="6">
    <location>
        <begin position="402"/>
        <end position="432"/>
    </location>
</feature>
<dbReference type="InterPro" id="IPR000209">
    <property type="entry name" value="Peptidase_S8/S53_dom"/>
</dbReference>
<feature type="domain" description="Peptidase S8/S53" evidence="7">
    <location>
        <begin position="807"/>
        <end position="1032"/>
    </location>
</feature>
<accession>A0A9W9JSD0</accession>
<comment type="similarity">
    <text evidence="1 5">Belongs to the peptidase S8 family.</text>
</comment>
<keyword evidence="2 5" id="KW-0645">Protease</keyword>
<dbReference type="Pfam" id="PF00082">
    <property type="entry name" value="Peptidase_S8"/>
    <property type="match status" value="1"/>
</dbReference>
<dbReference type="PRINTS" id="PR00723">
    <property type="entry name" value="SUBTILISIN"/>
</dbReference>
<dbReference type="SMART" id="SM00248">
    <property type="entry name" value="ANK"/>
    <property type="match status" value="3"/>
</dbReference>
<evidence type="ECO:0000256" key="5">
    <source>
        <dbReference type="PROSITE-ProRule" id="PRU01240"/>
    </source>
</evidence>
<dbReference type="Proteomes" id="UP001140511">
    <property type="component" value="Unassembled WGS sequence"/>
</dbReference>
<dbReference type="SUPFAM" id="SSF48403">
    <property type="entry name" value="Ankyrin repeat"/>
    <property type="match status" value="1"/>
</dbReference>
<dbReference type="InterPro" id="IPR051048">
    <property type="entry name" value="Peptidase_S8/S53_subtilisin"/>
</dbReference>
<dbReference type="CDD" id="cd07491">
    <property type="entry name" value="Peptidases_S8_7"/>
    <property type="match status" value="1"/>
</dbReference>
<dbReference type="GeneID" id="80863926"/>
<gene>
    <name evidence="8" type="ORF">T069G_02028</name>
</gene>
<organism evidence="8 9">
    <name type="scientific">Trichoderma breve</name>
    <dbReference type="NCBI Taxonomy" id="2034170"/>
    <lineage>
        <taxon>Eukaryota</taxon>
        <taxon>Fungi</taxon>
        <taxon>Dikarya</taxon>
        <taxon>Ascomycota</taxon>
        <taxon>Pezizomycotina</taxon>
        <taxon>Sordariomycetes</taxon>
        <taxon>Hypocreomycetidae</taxon>
        <taxon>Hypocreales</taxon>
        <taxon>Hypocreaceae</taxon>
        <taxon>Trichoderma</taxon>
    </lineage>
</organism>
<comment type="caution">
    <text evidence="8">The sequence shown here is derived from an EMBL/GenBank/DDBJ whole genome shotgun (WGS) entry which is preliminary data.</text>
</comment>
<dbReference type="Gene3D" id="3.40.50.200">
    <property type="entry name" value="Peptidase S8/S53 domain"/>
    <property type="match status" value="1"/>
</dbReference>
<evidence type="ECO:0000313" key="8">
    <source>
        <dbReference type="EMBL" id="KAJ4865498.1"/>
    </source>
</evidence>
<evidence type="ECO:0000256" key="1">
    <source>
        <dbReference type="ARBA" id="ARBA00011073"/>
    </source>
</evidence>
<sequence length="1133" mass="127587">MASEPDFDDDFFLDRNHADVHREGEDEHERRFREACREIKDIRRHFDESDVDEFFTKYGDVVNQRSKKTTANLLHTLVDVVTHNEVQPKHIEILVRRVVENFPDLLTHPNEETYNPIFLAIKASQKGSHDELVDYMITTCASKTEDTPHGRSLNYALSMKMKDGKTCLHLAIAKQLSPKTIKALIEYASDEALAVQDEDGKTPMHHATLFKSCTDTGIELIKLFLERDIRIRQSKLRPPKTFLDATDNSGASVYWQLQTNKTSVTNAYNDWLAKKLSADTSKKSQQPIHRERAKASLIGDNTPQMGSRLSRSSAFVEPVDRNGQDYEVSILDIREKERGMKKDDRFTQPAMSTIAAEIKKRGAENRNTSQDRSNMLNGGYSGMGGFVDDRNIPEITPNISLKRRGTENLETTQGKEKERVASNSNSAPKKPNSSEFMPVLIKNSNAILLDLKIHYLRTRSTELAISFLHGSNMQDIHISFDYDSLPRKLLWHEFLKRFGSSKSGRLTFDNVLQYVTLPRVSVNVTGRLADIEREAEEESGLRQIGALGRKDAKYFLDWLFDKGVRHIISLSVEDGGRSDEKVHSDQVIQESLERLIVEHLDWQKIDLDPETILRVGCKIIQQDGSYTISESDQISTPLVSQHLRQLSLRWSGSNAVLRSWSEPDGLVLLPQLQKIKLVKPSPAKDYDSPQWISRIVNDFQKRLNSNRKTIRDRLFTASDTESTSLNMTYGSVEVTMVNSDNEEEKISTSDTELPFTTPSIVRDVNPHKWLDTTARFASEMTPFWQKTVKEFLSAKGNPATTEGVETDVIVALIDDGVDMFDTALSDRVVEGKSFDYHDGKVRPPFSSAQGHGTVMASMILSMCPMAKVYPIRLRTHLNANGKRNIDADYAAQAIQAALNKKATIISMSWTLPMPKDKSGSKSRLHTVLQKAVDRKVLMFCSAPDDGKFTELDYPSGPWPDHFFRIGAAAADGTIFKWTPDVGITYVLPGVEVVVNRSLHARERLTKRVGDVEYETGSSVATALAAGLAAMIIYCIKASILSTKLVNQNRDPIVGIAIADNDANMIANPEAMKRAFARLGRVTSANFIQIWEKLDHVSDTLEVLNGRELKPEERLKYLKQFIDFGCDLASSIRA</sequence>
<evidence type="ECO:0000256" key="3">
    <source>
        <dbReference type="ARBA" id="ARBA00022801"/>
    </source>
</evidence>
<reference evidence="8" key="1">
    <citation type="submission" date="2022-09" db="EMBL/GenBank/DDBJ databases">
        <title>Chromosome-level assembly of Trichoderma breve T069, a fungus used in development of biopesticide product.</title>
        <authorList>
            <person name="Lin R."/>
            <person name="Liu T."/>
        </authorList>
    </citation>
    <scope>NUCLEOTIDE SEQUENCE</scope>
    <source>
        <strain evidence="8">T069</strain>
    </source>
</reference>
<dbReference type="Gene3D" id="1.25.40.20">
    <property type="entry name" value="Ankyrin repeat-containing domain"/>
    <property type="match status" value="1"/>
</dbReference>
<dbReference type="SUPFAM" id="SSF52743">
    <property type="entry name" value="Subtilisin-like"/>
    <property type="match status" value="1"/>
</dbReference>
<keyword evidence="9" id="KW-1185">Reference proteome</keyword>
<dbReference type="GO" id="GO:0006508">
    <property type="term" value="P:proteolysis"/>
    <property type="evidence" value="ECO:0007669"/>
    <property type="project" value="UniProtKB-KW"/>
</dbReference>
<dbReference type="InterPro" id="IPR036770">
    <property type="entry name" value="Ankyrin_rpt-contain_sf"/>
</dbReference>
<keyword evidence="3 5" id="KW-0378">Hydrolase</keyword>
<dbReference type="InterPro" id="IPR002110">
    <property type="entry name" value="Ankyrin_rpt"/>
</dbReference>
<dbReference type="InterPro" id="IPR015500">
    <property type="entry name" value="Peptidase_S8_subtilisin-rel"/>
</dbReference>
<dbReference type="EMBL" id="JAOPEN010000001">
    <property type="protein sequence ID" value="KAJ4865498.1"/>
    <property type="molecule type" value="Genomic_DNA"/>
</dbReference>
<feature type="active site" description="Charge relay system" evidence="5">
    <location>
        <position position="1018"/>
    </location>
</feature>
<evidence type="ECO:0000256" key="2">
    <source>
        <dbReference type="ARBA" id="ARBA00022670"/>
    </source>
</evidence>
<dbReference type="GO" id="GO:0004252">
    <property type="term" value="F:serine-type endopeptidase activity"/>
    <property type="evidence" value="ECO:0007669"/>
    <property type="project" value="UniProtKB-UniRule"/>
</dbReference>